<dbReference type="PANTHER" id="PTHR31901">
    <property type="entry name" value="GH3 DOMAIN-CONTAINING PROTEIN"/>
    <property type="match status" value="1"/>
</dbReference>
<dbReference type="Pfam" id="PF23571">
    <property type="entry name" value="GH3_M"/>
    <property type="match status" value="1"/>
</dbReference>
<evidence type="ECO:0000256" key="1">
    <source>
        <dbReference type="ARBA" id="ARBA00008068"/>
    </source>
</evidence>
<dbReference type="eggNOG" id="ENOG502QS9M">
    <property type="taxonomic scope" value="Eukaryota"/>
</dbReference>
<proteinExistence type="inferred from homology"/>
<dbReference type="GO" id="GO:0016881">
    <property type="term" value="F:acid-amino acid ligase activity"/>
    <property type="evidence" value="ECO:0000318"/>
    <property type="project" value="GO_Central"/>
</dbReference>
<dbReference type="GO" id="GO:0005737">
    <property type="term" value="C:cytoplasm"/>
    <property type="evidence" value="ECO:0000318"/>
    <property type="project" value="GO_Central"/>
</dbReference>
<dbReference type="PANTHER" id="PTHR31901:SF44">
    <property type="entry name" value="INDOLE-3-ACETIC ACID-AMIDO SYNTHETASE GH3.6-RELATED"/>
    <property type="match status" value="1"/>
</dbReference>
<dbReference type="Gramene" id="KCW49952">
    <property type="protein sequence ID" value="KCW49952"/>
    <property type="gene ID" value="EUGRSUZ_K03411"/>
</dbReference>
<feature type="domain" description="GH3 C-terminal" evidence="4">
    <location>
        <begin position="454"/>
        <end position="574"/>
    </location>
</feature>
<dbReference type="OMA" id="ECANTYW"/>
<reference evidence="5" key="1">
    <citation type="submission" date="2013-07" db="EMBL/GenBank/DDBJ databases">
        <title>The genome of Eucalyptus grandis.</title>
        <authorList>
            <person name="Schmutz J."/>
            <person name="Hayes R."/>
            <person name="Myburg A."/>
            <person name="Tuskan G."/>
            <person name="Grattapaglia D."/>
            <person name="Rokhsar D.S."/>
        </authorList>
    </citation>
    <scope>NUCLEOTIDE SEQUENCE</scope>
    <source>
        <tissue evidence="5">Leaf extractions</tissue>
    </source>
</reference>
<evidence type="ECO:0000259" key="3">
    <source>
        <dbReference type="Pfam" id="PF23571"/>
    </source>
</evidence>
<dbReference type="EMBL" id="KK198763">
    <property type="protein sequence ID" value="KCW49952.1"/>
    <property type="molecule type" value="Genomic_DNA"/>
</dbReference>
<accession>A0A059A7A7</accession>
<dbReference type="InterPro" id="IPR055378">
    <property type="entry name" value="GH3_C"/>
</dbReference>
<dbReference type="Pfam" id="PF03321">
    <property type="entry name" value="GH3"/>
    <property type="match status" value="2"/>
</dbReference>
<organism evidence="5">
    <name type="scientific">Eucalyptus grandis</name>
    <name type="common">Flooded gum</name>
    <dbReference type="NCBI Taxonomy" id="71139"/>
    <lineage>
        <taxon>Eukaryota</taxon>
        <taxon>Viridiplantae</taxon>
        <taxon>Streptophyta</taxon>
        <taxon>Embryophyta</taxon>
        <taxon>Tracheophyta</taxon>
        <taxon>Spermatophyta</taxon>
        <taxon>Magnoliopsida</taxon>
        <taxon>eudicotyledons</taxon>
        <taxon>Gunneridae</taxon>
        <taxon>Pentapetalae</taxon>
        <taxon>rosids</taxon>
        <taxon>malvids</taxon>
        <taxon>Myrtales</taxon>
        <taxon>Myrtaceae</taxon>
        <taxon>Myrtoideae</taxon>
        <taxon>Eucalypteae</taxon>
        <taxon>Eucalyptus</taxon>
    </lineage>
</organism>
<feature type="domain" description="GH3 middle" evidence="3">
    <location>
        <begin position="367"/>
        <end position="441"/>
    </location>
</feature>
<name>A0A059A7A7_EUCGR</name>
<dbReference type="InterPro" id="IPR004993">
    <property type="entry name" value="GH3"/>
</dbReference>
<dbReference type="InParanoid" id="A0A059A7A7"/>
<dbReference type="AlphaFoldDB" id="A0A059A7A7"/>
<protein>
    <submittedName>
        <fullName evidence="5">Uncharacterized protein</fullName>
    </submittedName>
</protein>
<dbReference type="Pfam" id="PF23572">
    <property type="entry name" value="GH3_C"/>
    <property type="match status" value="1"/>
</dbReference>
<gene>
    <name evidence="5" type="ORF">EUGRSUZ_K03411</name>
</gene>
<evidence type="ECO:0000256" key="2">
    <source>
        <dbReference type="ARBA" id="ARBA00022598"/>
    </source>
</evidence>
<evidence type="ECO:0000313" key="5">
    <source>
        <dbReference type="EMBL" id="KCW49952.1"/>
    </source>
</evidence>
<sequence>MTTDSEILEKLEGLTRDATRHQLEALQSILQRNGSTGYLRPFLSSHPAPIDVATFRRKVPLSSYDDYADHISRMADGLVDDGDPILYNSSVPTTIRKFLSCYRESLGYSFVLMNARRIGSGTSSMRPKMIPYFDTPLSREATFVAMWGSAAILRRPSANKSLWFVYAGNVTQTKGGFKAMAASAYPMHSGRTRSSQFLSASISPREVILGSDVDCQMYCHLLCGLRHFDMIDSIQAPYATGLVRAFCLLEEKWELLCEDVEKGFLSLDTSDTAMKDSVNESLGGPRSDLSERIRLICKENSWDGILIKLWPNLRYVKCVTTGSMMHCYPKLKRYAGEVPMLGGGYFASECAVGINLEPMQPPEKTRFVVLPTAGYFEFLPYDPDENSVADGEIVDISGVEVGKIYEVVVTTFRGLYRYRLGDIVRVTGFYNSSPELEFVMRTPKSSSEIITERDLTSVVEKTRVLLEDVLEAEITEYACSVDFNMSPRQLKIYLEVKGVSFEDKLKHTMIDLTRCCASMEDDFGGIYKVQRERGELRPLLVYIVTPGSFDRLLQIATEKGAPASQYKHPKIIRNCEISDFLEGVALTTICTDSKDA</sequence>
<evidence type="ECO:0000259" key="4">
    <source>
        <dbReference type="Pfam" id="PF23572"/>
    </source>
</evidence>
<dbReference type="InterPro" id="IPR055377">
    <property type="entry name" value="GH3_M"/>
</dbReference>
<comment type="similarity">
    <text evidence="1">Belongs to the IAA-amido conjugating enzyme family.</text>
</comment>
<keyword evidence="2" id="KW-0436">Ligase</keyword>